<name>A0ABQ0A0E5_9GAMM</name>
<organism evidence="2 3">
    <name type="scientific">Thalassolituus maritimus</name>
    <dbReference type="NCBI Taxonomy" id="484498"/>
    <lineage>
        <taxon>Bacteria</taxon>
        <taxon>Pseudomonadati</taxon>
        <taxon>Pseudomonadota</taxon>
        <taxon>Gammaproteobacteria</taxon>
        <taxon>Oceanospirillales</taxon>
        <taxon>Oceanospirillaceae</taxon>
        <taxon>Thalassolituus</taxon>
    </lineage>
</organism>
<evidence type="ECO:0000259" key="1">
    <source>
        <dbReference type="Pfam" id="PF05171"/>
    </source>
</evidence>
<gene>
    <name evidence="2" type="ORF">NBRC116585_19910</name>
</gene>
<accession>A0ABQ0A0E5</accession>
<dbReference type="RefSeq" id="WP_353294984.1">
    <property type="nucleotide sequence ID" value="NZ_BAABWH010000005.1"/>
</dbReference>
<evidence type="ECO:0000313" key="2">
    <source>
        <dbReference type="EMBL" id="GAA6145873.1"/>
    </source>
</evidence>
<dbReference type="EMBL" id="BAABWH010000005">
    <property type="protein sequence ID" value="GAA6145873.1"/>
    <property type="molecule type" value="Genomic_DNA"/>
</dbReference>
<dbReference type="Pfam" id="PF05171">
    <property type="entry name" value="HemS"/>
    <property type="match status" value="2"/>
</dbReference>
<dbReference type="SUPFAM" id="SSF144064">
    <property type="entry name" value="Heme iron utilization protein-like"/>
    <property type="match status" value="1"/>
</dbReference>
<reference evidence="2 3" key="1">
    <citation type="submission" date="2024-04" db="EMBL/GenBank/DDBJ databases">
        <title>Draft genome sequence of Thalassolituus maritimus NBRC 116585.</title>
        <authorList>
            <person name="Miyakawa T."/>
            <person name="Kusuya Y."/>
            <person name="Miura T."/>
        </authorList>
    </citation>
    <scope>NUCLEOTIDE SEQUENCE [LARGE SCALE GENOMIC DNA]</scope>
    <source>
        <strain evidence="2 3">5NW40-0001</strain>
    </source>
</reference>
<feature type="domain" description="Haemin-degrading HemS/ChuX" evidence="1">
    <location>
        <begin position="32"/>
        <end position="158"/>
    </location>
</feature>
<dbReference type="Gene3D" id="3.40.1570.10">
    <property type="entry name" value="HemS/ChuS/ChuX like domains"/>
    <property type="match status" value="2"/>
</dbReference>
<feature type="domain" description="Haemin-degrading HemS/ChuX" evidence="1">
    <location>
        <begin position="209"/>
        <end position="339"/>
    </location>
</feature>
<dbReference type="CDD" id="cd16830">
    <property type="entry name" value="HemS-like_N"/>
    <property type="match status" value="1"/>
</dbReference>
<comment type="caution">
    <text evidence="2">The sequence shown here is derived from an EMBL/GenBank/DDBJ whole genome shotgun (WGS) entry which is preliminary data.</text>
</comment>
<proteinExistence type="predicted"/>
<evidence type="ECO:0000313" key="3">
    <source>
        <dbReference type="Proteomes" id="UP001481413"/>
    </source>
</evidence>
<dbReference type="Proteomes" id="UP001481413">
    <property type="component" value="Unassembled WGS sequence"/>
</dbReference>
<protein>
    <submittedName>
        <fullName evidence="2">Hemin-degrading factor</fullName>
    </submittedName>
</protein>
<dbReference type="InterPro" id="IPR007845">
    <property type="entry name" value="HemS/ChuX_dom"/>
</dbReference>
<keyword evidence="3" id="KW-1185">Reference proteome</keyword>
<dbReference type="InterPro" id="IPR053733">
    <property type="entry name" value="Heme_Transport_Util_sf"/>
</dbReference>
<sequence length="353" mass="39281">MFNELSALAEYWQVLKKDNPELRARNAAYVLGVSELELLMTRPESEVLRLKHQPNHILPRLEALGLVSALTRNDGVIMQKTGQYRDFSIDGRVGIAGDEIDLRVSLESLAYSLAVTENTADGQIVSLQFFDAYGESVHKVYLTDQSDFDAYRKLIDEFTPANQGRNVQVQDKLATPDPVIDLDVAAFRQAWLDVKNAEQFSGLLNQYNLSRQLAYQLVDNYLAHGLDPVAFEAVFYGAAMRKLPVRMTVGSFAVVQEHDSVIKVLKRSGRWFNATQPGFSLRTDTTQIGSVWVVRKPSGNGTSISVELLDQNGELLLELNSNGAGASAFQSEWDTMITTLESRYSLVGKNIVA</sequence>